<proteinExistence type="predicted"/>
<keyword evidence="1" id="KW-1133">Transmembrane helix</keyword>
<gene>
    <name evidence="2" type="ORF">ACFP1L_02900</name>
</gene>
<dbReference type="RefSeq" id="WP_379855516.1">
    <property type="nucleotide sequence ID" value="NZ_JBHSSE010000005.1"/>
</dbReference>
<keyword evidence="1" id="KW-0472">Membrane</keyword>
<evidence type="ECO:0000313" key="3">
    <source>
        <dbReference type="Proteomes" id="UP001596171"/>
    </source>
</evidence>
<sequence length="423" mass="48081">MNWLLRIKNKLIQVSPEQLYLSTFVLYLISVTIKTTTFVTYYPHWLGTLVQLFTLLVMLSKLVFLDELSLNQILIDLGLVSLGIIVSLTSGVHSIIVTVLLVLEARQVEFKKIVKVYLIVIGSILISAFFSAEVGLIQNITFDTADGLRQSFGVLYTTDFAAHIFYLCCAYLYLRARTFRLIDLVPVGCGFFIIYRYTQTMTDIMALITLVIMYLIYVYRWQLGHIGVFSIILRYSFLAMPIFSLIILHLSATFDYRNPVYQKLNDLLSTRLALGNGAILAYGFKLFGQSPVNINGWGGDRVSSFNQSLGNLTYFFIDSSYMNLMISYGLLFTIVVILGTSYFLYRRIKKNDYLLPGIMLAVALASAIDQHLLEITYNVFLLAYFAELPVYSMKLTPSFTAQAWDQVEKTTVARSEVDDTQTE</sequence>
<evidence type="ECO:0000313" key="2">
    <source>
        <dbReference type="EMBL" id="MFC6200843.1"/>
    </source>
</evidence>
<feature type="transmembrane region" description="Helical" evidence="1">
    <location>
        <begin position="181"/>
        <end position="198"/>
    </location>
</feature>
<reference evidence="3" key="1">
    <citation type="journal article" date="2019" name="Int. J. Syst. Evol. Microbiol.">
        <title>The Global Catalogue of Microorganisms (GCM) 10K type strain sequencing project: providing services to taxonomists for standard genome sequencing and annotation.</title>
        <authorList>
            <consortium name="The Broad Institute Genomics Platform"/>
            <consortium name="The Broad Institute Genome Sequencing Center for Infectious Disease"/>
            <person name="Wu L."/>
            <person name="Ma J."/>
        </authorList>
    </citation>
    <scope>NUCLEOTIDE SEQUENCE [LARGE SCALE GENOMIC DNA]</scope>
    <source>
        <strain evidence="3">CCM 8930</strain>
    </source>
</reference>
<accession>A0ABW1SHN2</accession>
<protein>
    <submittedName>
        <fullName evidence="2">Polysaccharide biosynthesis protein</fullName>
    </submittedName>
</protein>
<feature type="transmembrane region" description="Helical" evidence="1">
    <location>
        <begin position="152"/>
        <end position="174"/>
    </location>
</feature>
<keyword evidence="3" id="KW-1185">Reference proteome</keyword>
<feature type="transmembrane region" description="Helical" evidence="1">
    <location>
        <begin position="46"/>
        <end position="65"/>
    </location>
</feature>
<feature type="transmembrane region" description="Helical" evidence="1">
    <location>
        <begin position="204"/>
        <end position="220"/>
    </location>
</feature>
<dbReference type="Proteomes" id="UP001596171">
    <property type="component" value="Unassembled WGS sequence"/>
</dbReference>
<evidence type="ECO:0000256" key="1">
    <source>
        <dbReference type="SAM" id="Phobius"/>
    </source>
</evidence>
<feature type="transmembrane region" description="Helical" evidence="1">
    <location>
        <begin position="77"/>
        <end position="102"/>
    </location>
</feature>
<feature type="transmembrane region" description="Helical" evidence="1">
    <location>
        <begin position="114"/>
        <end position="132"/>
    </location>
</feature>
<comment type="caution">
    <text evidence="2">The sequence shown here is derived from an EMBL/GenBank/DDBJ whole genome shotgun (WGS) entry which is preliminary data.</text>
</comment>
<keyword evidence="1" id="KW-0812">Transmembrane</keyword>
<organism evidence="2 3">
    <name type="scientific">Lactiplantibacillus nangangensis</name>
    <dbReference type="NCBI Taxonomy" id="2559917"/>
    <lineage>
        <taxon>Bacteria</taxon>
        <taxon>Bacillati</taxon>
        <taxon>Bacillota</taxon>
        <taxon>Bacilli</taxon>
        <taxon>Lactobacillales</taxon>
        <taxon>Lactobacillaceae</taxon>
        <taxon>Lactiplantibacillus</taxon>
    </lineage>
</organism>
<name>A0ABW1SHN2_9LACO</name>
<feature type="transmembrane region" description="Helical" evidence="1">
    <location>
        <begin position="325"/>
        <end position="345"/>
    </location>
</feature>
<feature type="transmembrane region" description="Helical" evidence="1">
    <location>
        <begin position="352"/>
        <end position="369"/>
    </location>
</feature>
<dbReference type="EMBL" id="JBHSSE010000005">
    <property type="protein sequence ID" value="MFC6200843.1"/>
    <property type="molecule type" value="Genomic_DNA"/>
</dbReference>
<feature type="transmembrane region" description="Helical" evidence="1">
    <location>
        <begin position="232"/>
        <end position="252"/>
    </location>
</feature>